<feature type="transmembrane region" description="Helical" evidence="7">
    <location>
        <begin position="205"/>
        <end position="226"/>
    </location>
</feature>
<dbReference type="GO" id="GO:0016020">
    <property type="term" value="C:membrane"/>
    <property type="evidence" value="ECO:0007669"/>
    <property type="project" value="UniProtKB-SubCell"/>
</dbReference>
<feature type="domain" description="Rhodopsin" evidence="8">
    <location>
        <begin position="26"/>
        <end position="271"/>
    </location>
</feature>
<evidence type="ECO:0000256" key="6">
    <source>
        <dbReference type="SAM" id="MobiDB-lite"/>
    </source>
</evidence>
<dbReference type="EMBL" id="JAULSR010000002">
    <property type="protein sequence ID" value="KAK0630285.1"/>
    <property type="molecule type" value="Genomic_DNA"/>
</dbReference>
<comment type="similarity">
    <text evidence="5">Belongs to the SAT4 family.</text>
</comment>
<accession>A0AA39XBN5</accession>
<name>A0AA39XBN5_9PEZI</name>
<evidence type="ECO:0000256" key="2">
    <source>
        <dbReference type="ARBA" id="ARBA00022692"/>
    </source>
</evidence>
<evidence type="ECO:0000256" key="5">
    <source>
        <dbReference type="ARBA" id="ARBA00038359"/>
    </source>
</evidence>
<evidence type="ECO:0000259" key="8">
    <source>
        <dbReference type="Pfam" id="PF20684"/>
    </source>
</evidence>
<organism evidence="9 10">
    <name type="scientific">Bombardia bombarda</name>
    <dbReference type="NCBI Taxonomy" id="252184"/>
    <lineage>
        <taxon>Eukaryota</taxon>
        <taxon>Fungi</taxon>
        <taxon>Dikarya</taxon>
        <taxon>Ascomycota</taxon>
        <taxon>Pezizomycotina</taxon>
        <taxon>Sordariomycetes</taxon>
        <taxon>Sordariomycetidae</taxon>
        <taxon>Sordariales</taxon>
        <taxon>Lasiosphaeriaceae</taxon>
        <taxon>Bombardia</taxon>
    </lineage>
</organism>
<keyword evidence="2 7" id="KW-0812">Transmembrane</keyword>
<dbReference type="Proteomes" id="UP001174934">
    <property type="component" value="Unassembled WGS sequence"/>
</dbReference>
<dbReference type="InterPro" id="IPR052337">
    <property type="entry name" value="SAT4-like"/>
</dbReference>
<keyword evidence="4 7" id="KW-0472">Membrane</keyword>
<evidence type="ECO:0000313" key="10">
    <source>
        <dbReference type="Proteomes" id="UP001174934"/>
    </source>
</evidence>
<proteinExistence type="inferred from homology"/>
<feature type="transmembrane region" description="Helical" evidence="7">
    <location>
        <begin position="169"/>
        <end position="193"/>
    </location>
</feature>
<dbReference type="PANTHER" id="PTHR33048">
    <property type="entry name" value="PTH11-LIKE INTEGRAL MEMBRANE PROTEIN (AFU_ORTHOLOGUE AFUA_5G11245)"/>
    <property type="match status" value="1"/>
</dbReference>
<dbReference type="InterPro" id="IPR049326">
    <property type="entry name" value="Rhodopsin_dom_fungi"/>
</dbReference>
<gene>
    <name evidence="9" type="ORF">B0T17DRAFT_490862</name>
</gene>
<feature type="compositionally biased region" description="Polar residues" evidence="6">
    <location>
        <begin position="327"/>
        <end position="338"/>
    </location>
</feature>
<feature type="compositionally biased region" description="Basic and acidic residues" evidence="6">
    <location>
        <begin position="305"/>
        <end position="326"/>
    </location>
</feature>
<evidence type="ECO:0000256" key="1">
    <source>
        <dbReference type="ARBA" id="ARBA00004141"/>
    </source>
</evidence>
<feature type="region of interest" description="Disordered" evidence="6">
    <location>
        <begin position="301"/>
        <end position="352"/>
    </location>
</feature>
<feature type="transmembrane region" description="Helical" evidence="7">
    <location>
        <begin position="246"/>
        <end position="270"/>
    </location>
</feature>
<evidence type="ECO:0000256" key="3">
    <source>
        <dbReference type="ARBA" id="ARBA00022989"/>
    </source>
</evidence>
<dbReference type="PANTHER" id="PTHR33048:SF55">
    <property type="entry name" value="INTEGRAL MEMBRANE PROTEIN"/>
    <property type="match status" value="1"/>
</dbReference>
<evidence type="ECO:0000313" key="9">
    <source>
        <dbReference type="EMBL" id="KAK0630285.1"/>
    </source>
</evidence>
<reference evidence="9" key="1">
    <citation type="submission" date="2023-06" db="EMBL/GenBank/DDBJ databases">
        <title>Genome-scale phylogeny and comparative genomics of the fungal order Sordariales.</title>
        <authorList>
            <consortium name="Lawrence Berkeley National Laboratory"/>
            <person name="Hensen N."/>
            <person name="Bonometti L."/>
            <person name="Westerberg I."/>
            <person name="Brannstrom I.O."/>
            <person name="Guillou S."/>
            <person name="Cros-Aarteil S."/>
            <person name="Calhoun S."/>
            <person name="Haridas S."/>
            <person name="Kuo A."/>
            <person name="Mondo S."/>
            <person name="Pangilinan J."/>
            <person name="Riley R."/>
            <person name="LaButti K."/>
            <person name="Andreopoulos B."/>
            <person name="Lipzen A."/>
            <person name="Chen C."/>
            <person name="Yanf M."/>
            <person name="Daum C."/>
            <person name="Ng V."/>
            <person name="Clum A."/>
            <person name="Steindorff A."/>
            <person name="Ohm R."/>
            <person name="Martin F."/>
            <person name="Silar P."/>
            <person name="Natvig D."/>
            <person name="Lalanne C."/>
            <person name="Gautier V."/>
            <person name="Ament-velasquez S.L."/>
            <person name="Kruys A."/>
            <person name="Hutchinson M.I."/>
            <person name="Powell A.J."/>
            <person name="Barry K."/>
            <person name="Miller A.N."/>
            <person name="Grigoriev I.V."/>
            <person name="Debuchy R."/>
            <person name="Gladieux P."/>
            <person name="Thoren M.H."/>
            <person name="Johannesson H."/>
        </authorList>
    </citation>
    <scope>NUCLEOTIDE SEQUENCE</scope>
    <source>
        <strain evidence="9">SMH3391-2</strain>
    </source>
</reference>
<keyword evidence="3 7" id="KW-1133">Transmembrane helix</keyword>
<sequence length="352" mass="39230">MGGNVVKNIILAGGISPAFALVFVALRFYTARTIIRHIHKDDCTYAARGLLCRALTDSALTETKYGLGMKYFDWISMADDWHQTLHTYMLLGAFPTNITGYLASLFTKSSILVFYLRFSTSRRFNIAVYVILFMVISHNFLGATTILYACRPISKFWTFSDGSCIDPEPWYGTMVALNVATDLILLLLPIWLLKPLSVGFAQKAALAAILGTGGFVLGISVLRFVIVVTGFGDPEATYRFGINFVWRHAFIIETNVAIICACLPCLRALLVRVFPTLGSSLSNQSTSIALDTISITNIPQQTPWERQEQRERRDRQEVYNDDKRSNESTAQMAPSQGTPYFGPDRTLGRDGD</sequence>
<evidence type="ECO:0000256" key="7">
    <source>
        <dbReference type="SAM" id="Phobius"/>
    </source>
</evidence>
<comment type="subcellular location">
    <subcellularLocation>
        <location evidence="1">Membrane</location>
        <topology evidence="1">Multi-pass membrane protein</topology>
    </subcellularLocation>
</comment>
<dbReference type="Pfam" id="PF20684">
    <property type="entry name" value="Fung_rhodopsin"/>
    <property type="match status" value="1"/>
</dbReference>
<comment type="caution">
    <text evidence="9">The sequence shown here is derived from an EMBL/GenBank/DDBJ whole genome shotgun (WGS) entry which is preliminary data.</text>
</comment>
<protein>
    <recommendedName>
        <fullName evidence="8">Rhodopsin domain-containing protein</fullName>
    </recommendedName>
</protein>
<feature type="transmembrane region" description="Helical" evidence="7">
    <location>
        <begin position="6"/>
        <end position="29"/>
    </location>
</feature>
<dbReference type="AlphaFoldDB" id="A0AA39XBN5"/>
<evidence type="ECO:0000256" key="4">
    <source>
        <dbReference type="ARBA" id="ARBA00023136"/>
    </source>
</evidence>
<feature type="transmembrane region" description="Helical" evidence="7">
    <location>
        <begin position="126"/>
        <end position="149"/>
    </location>
</feature>
<keyword evidence="10" id="KW-1185">Reference proteome</keyword>